<dbReference type="InterPro" id="IPR050446">
    <property type="entry name" value="FAD-oxidoreductase/Apoptosis"/>
</dbReference>
<dbReference type="PANTHER" id="PTHR43557:SF2">
    <property type="entry name" value="RIESKE DOMAIN-CONTAINING PROTEIN-RELATED"/>
    <property type="match status" value="1"/>
</dbReference>
<dbReference type="Gene3D" id="3.30.390.30">
    <property type="match status" value="1"/>
</dbReference>
<name>A0ABT9P0F8_9ACTN</name>
<dbReference type="Pfam" id="PF14759">
    <property type="entry name" value="Reductase_C"/>
    <property type="match status" value="1"/>
</dbReference>
<evidence type="ECO:0000256" key="3">
    <source>
        <dbReference type="ARBA" id="ARBA00022827"/>
    </source>
</evidence>
<dbReference type="Pfam" id="PF07992">
    <property type="entry name" value="Pyr_redox_2"/>
    <property type="match status" value="1"/>
</dbReference>
<protein>
    <submittedName>
        <fullName evidence="7">NADPH-dependent 2,4-dienoyl-CoA reductase/sulfur reductase-like enzyme</fullName>
    </submittedName>
</protein>
<evidence type="ECO:0000256" key="1">
    <source>
        <dbReference type="ARBA" id="ARBA00001974"/>
    </source>
</evidence>
<dbReference type="InterPro" id="IPR016156">
    <property type="entry name" value="FAD/NAD-linked_Rdtase_dimer_sf"/>
</dbReference>
<evidence type="ECO:0000313" key="8">
    <source>
        <dbReference type="Proteomes" id="UP001235712"/>
    </source>
</evidence>
<dbReference type="RefSeq" id="WP_307240380.1">
    <property type="nucleotide sequence ID" value="NZ_JAUSQZ010000001.1"/>
</dbReference>
<dbReference type="PRINTS" id="PR00411">
    <property type="entry name" value="PNDRDTASEI"/>
</dbReference>
<keyword evidence="3" id="KW-0274">FAD</keyword>
<feature type="domain" description="Reductase C-terminal" evidence="6">
    <location>
        <begin position="347"/>
        <end position="413"/>
    </location>
</feature>
<comment type="caution">
    <text evidence="7">The sequence shown here is derived from an EMBL/GenBank/DDBJ whole genome shotgun (WGS) entry which is preliminary data.</text>
</comment>
<proteinExistence type="predicted"/>
<dbReference type="EMBL" id="JAUSQZ010000001">
    <property type="protein sequence ID" value="MDP9826007.1"/>
    <property type="molecule type" value="Genomic_DNA"/>
</dbReference>
<evidence type="ECO:0000313" key="7">
    <source>
        <dbReference type="EMBL" id="MDP9826007.1"/>
    </source>
</evidence>
<dbReference type="PRINTS" id="PR00368">
    <property type="entry name" value="FADPNR"/>
</dbReference>
<keyword evidence="8" id="KW-1185">Reference proteome</keyword>
<keyword evidence="4" id="KW-0560">Oxidoreductase</keyword>
<dbReference type="SUPFAM" id="SSF51905">
    <property type="entry name" value="FAD/NAD(P)-binding domain"/>
    <property type="match status" value="2"/>
</dbReference>
<gene>
    <name evidence="7" type="ORF">J2S57_001756</name>
</gene>
<sequence length="415" mass="42552">MSSPDSSSAVERKAMTTEHPSPAVVAVVGTGLAGLSSARALRELGFTGRIVLIGDEKHEPYDRPPLSKAFLAGEWDPSKIALGLPTDAGLDLDWQLGRRAVGLRADGAGPGWLVELEGGDSVRADGVVIATGARARSLPGVKLDGVHTLRTLDDALALKAELVPGARLVIVGGGFIGAEIASTAVTLGVDVTLVEVAPVLLAGPLGAEAGAALSRLHASHGVGVLAGVGVSALGEGSPGRVGSVSLADGRSLLADVVVVGIGSEPNVEWLGGSGLELDGGVLTDEAGRTSLDGVVATGDCTAMHHPFAGKIMRQEHWTHAAQHPAQAVAALIGVPAPAVAPAMRVPYVWSEQYGKHFQFAGHHQPGDAVEVVDGDLDGEAFTVVYRRDGEPVGVFGVGQPKVFGRWRRELAKRLA</sequence>
<evidence type="ECO:0000256" key="2">
    <source>
        <dbReference type="ARBA" id="ARBA00022630"/>
    </source>
</evidence>
<feature type="domain" description="FAD/NAD(P)-binding" evidence="5">
    <location>
        <begin position="25"/>
        <end position="322"/>
    </location>
</feature>
<accession>A0ABT9P0F8</accession>
<evidence type="ECO:0000259" key="5">
    <source>
        <dbReference type="Pfam" id="PF07992"/>
    </source>
</evidence>
<dbReference type="InterPro" id="IPR028202">
    <property type="entry name" value="Reductase_C"/>
</dbReference>
<dbReference type="InterPro" id="IPR036188">
    <property type="entry name" value="FAD/NAD-bd_sf"/>
</dbReference>
<comment type="cofactor">
    <cofactor evidence="1">
        <name>FAD</name>
        <dbReference type="ChEBI" id="CHEBI:57692"/>
    </cofactor>
</comment>
<evidence type="ECO:0000259" key="6">
    <source>
        <dbReference type="Pfam" id="PF14759"/>
    </source>
</evidence>
<dbReference type="Gene3D" id="3.50.50.60">
    <property type="entry name" value="FAD/NAD(P)-binding domain"/>
    <property type="match status" value="2"/>
</dbReference>
<dbReference type="Proteomes" id="UP001235712">
    <property type="component" value="Unassembled WGS sequence"/>
</dbReference>
<keyword evidence="2" id="KW-0285">Flavoprotein</keyword>
<evidence type="ECO:0000256" key="4">
    <source>
        <dbReference type="ARBA" id="ARBA00023002"/>
    </source>
</evidence>
<dbReference type="PANTHER" id="PTHR43557">
    <property type="entry name" value="APOPTOSIS-INDUCING FACTOR 1"/>
    <property type="match status" value="1"/>
</dbReference>
<dbReference type="SUPFAM" id="SSF55424">
    <property type="entry name" value="FAD/NAD-linked reductases, dimerisation (C-terminal) domain"/>
    <property type="match status" value="1"/>
</dbReference>
<dbReference type="InterPro" id="IPR023753">
    <property type="entry name" value="FAD/NAD-binding_dom"/>
</dbReference>
<organism evidence="7 8">
    <name type="scientific">Kineosporia succinea</name>
    <dbReference type="NCBI Taxonomy" id="84632"/>
    <lineage>
        <taxon>Bacteria</taxon>
        <taxon>Bacillati</taxon>
        <taxon>Actinomycetota</taxon>
        <taxon>Actinomycetes</taxon>
        <taxon>Kineosporiales</taxon>
        <taxon>Kineosporiaceae</taxon>
        <taxon>Kineosporia</taxon>
    </lineage>
</organism>
<reference evidence="7 8" key="1">
    <citation type="submission" date="2023-07" db="EMBL/GenBank/DDBJ databases">
        <title>Sequencing the genomes of 1000 actinobacteria strains.</title>
        <authorList>
            <person name="Klenk H.-P."/>
        </authorList>
    </citation>
    <scope>NUCLEOTIDE SEQUENCE [LARGE SCALE GENOMIC DNA]</scope>
    <source>
        <strain evidence="7 8">DSM 44388</strain>
    </source>
</reference>